<dbReference type="InterPro" id="IPR002307">
    <property type="entry name" value="Tyr-tRNA-ligase"/>
</dbReference>
<comment type="similarity">
    <text evidence="10">Belongs to the class-I aminoacyl-tRNA synthetase family. TyrS type 2 subfamily.</text>
</comment>
<dbReference type="PRINTS" id="PR01040">
    <property type="entry name" value="TRNASYNTHTYR"/>
</dbReference>
<dbReference type="GO" id="GO:0005524">
    <property type="term" value="F:ATP binding"/>
    <property type="evidence" value="ECO:0007669"/>
    <property type="project" value="UniProtKB-UniRule"/>
</dbReference>
<dbReference type="InterPro" id="IPR002305">
    <property type="entry name" value="aa-tRNA-synth_Ic"/>
</dbReference>
<dbReference type="CDD" id="cd00165">
    <property type="entry name" value="S4"/>
    <property type="match status" value="1"/>
</dbReference>
<evidence type="ECO:0000256" key="4">
    <source>
        <dbReference type="ARBA" id="ARBA00022741"/>
    </source>
</evidence>
<evidence type="ECO:0000256" key="9">
    <source>
        <dbReference type="ARBA" id="ARBA00048248"/>
    </source>
</evidence>
<dbReference type="PANTHER" id="PTHR11766">
    <property type="entry name" value="TYROSYL-TRNA SYNTHETASE"/>
    <property type="match status" value="1"/>
</dbReference>
<evidence type="ECO:0000256" key="10">
    <source>
        <dbReference type="HAMAP-Rule" id="MF_02007"/>
    </source>
</evidence>
<feature type="domain" description="RNA-binding S4" evidence="12">
    <location>
        <begin position="359"/>
        <end position="420"/>
    </location>
</feature>
<dbReference type="Proteomes" id="UP000217257">
    <property type="component" value="Chromosome"/>
</dbReference>
<dbReference type="GO" id="GO:0004831">
    <property type="term" value="F:tyrosine-tRNA ligase activity"/>
    <property type="evidence" value="ECO:0007669"/>
    <property type="project" value="UniProtKB-UniRule"/>
</dbReference>
<comment type="subunit">
    <text evidence="1 10">Homodimer.</text>
</comment>
<gene>
    <name evidence="10" type="primary">tyrS</name>
    <name evidence="13" type="ORF">CYFUS_006478</name>
</gene>
<dbReference type="SUPFAM" id="SSF55174">
    <property type="entry name" value="Alpha-L RNA-binding motif"/>
    <property type="match status" value="1"/>
</dbReference>
<proteinExistence type="inferred from homology"/>
<dbReference type="CDD" id="cd00805">
    <property type="entry name" value="TyrRS_core"/>
    <property type="match status" value="1"/>
</dbReference>
<evidence type="ECO:0000256" key="6">
    <source>
        <dbReference type="ARBA" id="ARBA00022884"/>
    </source>
</evidence>
<dbReference type="RefSeq" id="WP_095988799.1">
    <property type="nucleotide sequence ID" value="NZ_CP022098.1"/>
</dbReference>
<dbReference type="EC" id="6.1.1.1" evidence="10"/>
<evidence type="ECO:0000256" key="2">
    <source>
        <dbReference type="ARBA" id="ARBA00022490"/>
    </source>
</evidence>
<dbReference type="FunFam" id="3.40.50.620:FF:000061">
    <property type="entry name" value="Tyrosine--tRNA ligase"/>
    <property type="match status" value="1"/>
</dbReference>
<sequence>MSENPLRKATPQEQFEEVTRGTVDLQVAEELKKKLERSYETGKPLVIKAGFDPSRPDLHLGHSLLLTRMRRFQEFGHQVVFLIGDFTALIGDPSGKNTTRPALTRDEVKANAQTYQEQVFKVLDEARTQVRFNSEWLDKLGTEGMIRLAARYSVQRMLERDDFKKRFRDNRSIAIHEFLYPLLQGYDSVALKADVELGATDQLFNLLVGRQLMKEEGMEAQVIMTGPILEGLDARLVDGKITGDKMSKSLDNYVGLSESPDQIYGKLMSITDDLMWRYYELLSSRTLKELATLKEQVTSGAVHPKAAKSGFAQEIAARFHTPEAAEQAMQAWEQRYSQKKLVAEEQPLVEVPLGGAPTIALAKALAEAKLVASGTEGRKLMGQGGVRVNGEKVMDPKHELPAGEYLVQVGKHKSARLKLA</sequence>
<dbReference type="Gene3D" id="3.10.290.10">
    <property type="entry name" value="RNA-binding S4 domain"/>
    <property type="match status" value="1"/>
</dbReference>
<keyword evidence="5 10" id="KW-0067">ATP-binding</keyword>
<dbReference type="SMART" id="SM00363">
    <property type="entry name" value="S4"/>
    <property type="match status" value="1"/>
</dbReference>
<keyword evidence="8 10" id="KW-0030">Aminoacyl-tRNA synthetase</keyword>
<dbReference type="EMBL" id="CP022098">
    <property type="protein sequence ID" value="ATB41016.1"/>
    <property type="molecule type" value="Genomic_DNA"/>
</dbReference>
<keyword evidence="4 10" id="KW-0547">Nucleotide-binding</keyword>
<keyword evidence="7 10" id="KW-0648">Protein biosynthesis</keyword>
<dbReference type="InterPro" id="IPR024088">
    <property type="entry name" value="Tyr-tRNA-ligase_bac-type"/>
</dbReference>
<keyword evidence="6 11" id="KW-0694">RNA-binding</keyword>
<dbReference type="InterPro" id="IPR002942">
    <property type="entry name" value="S4_RNA-bd"/>
</dbReference>
<keyword evidence="2 10" id="KW-0963">Cytoplasm</keyword>
<dbReference type="Gene3D" id="1.10.240.10">
    <property type="entry name" value="Tyrosyl-Transfer RNA Synthetase"/>
    <property type="match status" value="1"/>
</dbReference>
<comment type="catalytic activity">
    <reaction evidence="9 10">
        <text>tRNA(Tyr) + L-tyrosine + ATP = L-tyrosyl-tRNA(Tyr) + AMP + diphosphate + H(+)</text>
        <dbReference type="Rhea" id="RHEA:10220"/>
        <dbReference type="Rhea" id="RHEA-COMP:9706"/>
        <dbReference type="Rhea" id="RHEA-COMP:9707"/>
        <dbReference type="ChEBI" id="CHEBI:15378"/>
        <dbReference type="ChEBI" id="CHEBI:30616"/>
        <dbReference type="ChEBI" id="CHEBI:33019"/>
        <dbReference type="ChEBI" id="CHEBI:58315"/>
        <dbReference type="ChEBI" id="CHEBI:78442"/>
        <dbReference type="ChEBI" id="CHEBI:78536"/>
        <dbReference type="ChEBI" id="CHEBI:456215"/>
        <dbReference type="EC" id="6.1.1.1"/>
    </reaction>
</comment>
<dbReference type="InterPro" id="IPR014729">
    <property type="entry name" value="Rossmann-like_a/b/a_fold"/>
</dbReference>
<comment type="subcellular location">
    <subcellularLocation>
        <location evidence="10">Cytoplasm</location>
    </subcellularLocation>
</comment>
<evidence type="ECO:0000256" key="3">
    <source>
        <dbReference type="ARBA" id="ARBA00022598"/>
    </source>
</evidence>
<dbReference type="PANTHER" id="PTHR11766:SF1">
    <property type="entry name" value="TYROSINE--TRNA LIGASE"/>
    <property type="match status" value="1"/>
</dbReference>
<evidence type="ECO:0000256" key="8">
    <source>
        <dbReference type="ARBA" id="ARBA00023146"/>
    </source>
</evidence>
<dbReference type="InterPro" id="IPR036986">
    <property type="entry name" value="S4_RNA-bd_sf"/>
</dbReference>
<reference evidence="13 14" key="1">
    <citation type="submission" date="2017-06" db="EMBL/GenBank/DDBJ databases">
        <title>Sequencing and comparative analysis of myxobacterial genomes.</title>
        <authorList>
            <person name="Rupp O."/>
            <person name="Goesmann A."/>
            <person name="Sogaard-Andersen L."/>
        </authorList>
    </citation>
    <scope>NUCLEOTIDE SEQUENCE [LARGE SCALE GENOMIC DNA]</scope>
    <source>
        <strain evidence="13 14">DSM 52655</strain>
    </source>
</reference>
<evidence type="ECO:0000256" key="11">
    <source>
        <dbReference type="PROSITE-ProRule" id="PRU00182"/>
    </source>
</evidence>
<keyword evidence="3 10" id="KW-0436">Ligase</keyword>
<dbReference type="GO" id="GO:0005829">
    <property type="term" value="C:cytosol"/>
    <property type="evidence" value="ECO:0007669"/>
    <property type="project" value="TreeGrafter"/>
</dbReference>
<accession>A0A250JCX3</accession>
<feature type="binding site" evidence="10">
    <location>
        <position position="248"/>
    </location>
    <ligand>
        <name>ATP</name>
        <dbReference type="ChEBI" id="CHEBI:30616"/>
    </ligand>
</feature>
<evidence type="ECO:0000256" key="5">
    <source>
        <dbReference type="ARBA" id="ARBA00022840"/>
    </source>
</evidence>
<name>A0A250JCX3_9BACT</name>
<dbReference type="Pfam" id="PF00579">
    <property type="entry name" value="tRNA-synt_1b"/>
    <property type="match status" value="1"/>
</dbReference>
<dbReference type="PROSITE" id="PS50889">
    <property type="entry name" value="S4"/>
    <property type="match status" value="1"/>
</dbReference>
<dbReference type="GO" id="GO:0006437">
    <property type="term" value="P:tyrosyl-tRNA aminoacylation"/>
    <property type="evidence" value="ECO:0007669"/>
    <property type="project" value="UniProtKB-UniRule"/>
</dbReference>
<dbReference type="AlphaFoldDB" id="A0A250JCX3"/>
<comment type="function">
    <text evidence="10">Catalyzes the attachment of tyrosine to tRNA(Tyr) in a two-step reaction: tyrosine is first activated by ATP to form Tyr-AMP and then transferred to the acceptor end of tRNA(Tyr).</text>
</comment>
<dbReference type="NCBIfam" id="TIGR00234">
    <property type="entry name" value="tyrS"/>
    <property type="match status" value="1"/>
</dbReference>
<evidence type="ECO:0000259" key="12">
    <source>
        <dbReference type="SMART" id="SM00363"/>
    </source>
</evidence>
<dbReference type="SUPFAM" id="SSF52374">
    <property type="entry name" value="Nucleotidylyl transferase"/>
    <property type="match status" value="1"/>
</dbReference>
<evidence type="ECO:0000313" key="13">
    <source>
        <dbReference type="EMBL" id="ATB41016.1"/>
    </source>
</evidence>
<dbReference type="HAMAP" id="MF_02007">
    <property type="entry name" value="Tyr_tRNA_synth_type2"/>
    <property type="match status" value="1"/>
</dbReference>
<feature type="short sequence motif" description="'HIGH' region" evidence="10">
    <location>
        <begin position="53"/>
        <end position="62"/>
    </location>
</feature>
<evidence type="ECO:0000256" key="1">
    <source>
        <dbReference type="ARBA" id="ARBA00011738"/>
    </source>
</evidence>
<protein>
    <recommendedName>
        <fullName evidence="10">Tyrosine--tRNA ligase</fullName>
        <ecNumber evidence="10">6.1.1.1</ecNumber>
    </recommendedName>
    <alternativeName>
        <fullName evidence="10">Tyrosyl-tRNA synthetase</fullName>
        <shortName evidence="10">TyrRS</shortName>
    </alternativeName>
</protein>
<dbReference type="KEGG" id="cfus:CYFUS_006478"/>
<dbReference type="GO" id="GO:0003723">
    <property type="term" value="F:RNA binding"/>
    <property type="evidence" value="ECO:0007669"/>
    <property type="project" value="UniProtKB-KW"/>
</dbReference>
<feature type="short sequence motif" description="'KMSKS' region" evidence="10">
    <location>
        <begin position="245"/>
        <end position="249"/>
    </location>
</feature>
<organism evidence="13 14">
    <name type="scientific">Cystobacter fuscus</name>
    <dbReference type="NCBI Taxonomy" id="43"/>
    <lineage>
        <taxon>Bacteria</taxon>
        <taxon>Pseudomonadati</taxon>
        <taxon>Myxococcota</taxon>
        <taxon>Myxococcia</taxon>
        <taxon>Myxococcales</taxon>
        <taxon>Cystobacterineae</taxon>
        <taxon>Archangiaceae</taxon>
        <taxon>Cystobacter</taxon>
    </lineage>
</organism>
<dbReference type="Gene3D" id="3.40.50.620">
    <property type="entry name" value="HUPs"/>
    <property type="match status" value="1"/>
</dbReference>
<dbReference type="Pfam" id="PF01479">
    <property type="entry name" value="S4"/>
    <property type="match status" value="1"/>
</dbReference>
<dbReference type="InterPro" id="IPR024108">
    <property type="entry name" value="Tyr-tRNA-ligase_bac_2"/>
</dbReference>
<evidence type="ECO:0000256" key="7">
    <source>
        <dbReference type="ARBA" id="ARBA00022917"/>
    </source>
</evidence>
<evidence type="ECO:0000313" key="14">
    <source>
        <dbReference type="Proteomes" id="UP000217257"/>
    </source>
</evidence>